<dbReference type="Proteomes" id="UP001264980">
    <property type="component" value="Unassembled WGS sequence"/>
</dbReference>
<evidence type="ECO:0000313" key="8">
    <source>
        <dbReference type="EMBL" id="MDR6807618.1"/>
    </source>
</evidence>
<reference evidence="8 9" key="1">
    <citation type="submission" date="2023-07" db="EMBL/GenBank/DDBJ databases">
        <title>Sorghum-associated microbial communities from plants grown in Nebraska, USA.</title>
        <authorList>
            <person name="Schachtman D."/>
        </authorList>
    </citation>
    <scope>NUCLEOTIDE SEQUENCE [LARGE SCALE GENOMIC DNA]</scope>
    <source>
        <strain evidence="8 9">BE57</strain>
    </source>
</reference>
<feature type="domain" description="SusD-like N-terminal" evidence="7">
    <location>
        <begin position="92"/>
        <end position="207"/>
    </location>
</feature>
<dbReference type="Pfam" id="PF07980">
    <property type="entry name" value="SusD_RagB"/>
    <property type="match status" value="1"/>
</dbReference>
<proteinExistence type="inferred from homology"/>
<dbReference type="PROSITE" id="PS51257">
    <property type="entry name" value="PROKAR_LIPOPROTEIN"/>
    <property type="match status" value="1"/>
</dbReference>
<keyword evidence="5" id="KW-0998">Cell outer membrane</keyword>
<accession>A0ABU1R2J8</accession>
<name>A0ABU1R2J8_9BACT</name>
<dbReference type="Gene3D" id="1.25.40.390">
    <property type="match status" value="1"/>
</dbReference>
<comment type="subcellular location">
    <subcellularLocation>
        <location evidence="1">Cell outer membrane</location>
    </subcellularLocation>
</comment>
<evidence type="ECO:0000256" key="5">
    <source>
        <dbReference type="ARBA" id="ARBA00023237"/>
    </source>
</evidence>
<dbReference type="InterPro" id="IPR012944">
    <property type="entry name" value="SusD_RagB_dom"/>
</dbReference>
<protein>
    <recommendedName>
        <fullName evidence="10">RagB/SusD domain protein</fullName>
    </recommendedName>
</protein>
<evidence type="ECO:0000256" key="1">
    <source>
        <dbReference type="ARBA" id="ARBA00004442"/>
    </source>
</evidence>
<evidence type="ECO:0000256" key="3">
    <source>
        <dbReference type="ARBA" id="ARBA00022729"/>
    </source>
</evidence>
<dbReference type="SUPFAM" id="SSF48452">
    <property type="entry name" value="TPR-like"/>
    <property type="match status" value="1"/>
</dbReference>
<evidence type="ECO:0008006" key="10">
    <source>
        <dbReference type="Google" id="ProtNLM"/>
    </source>
</evidence>
<keyword evidence="9" id="KW-1185">Reference proteome</keyword>
<gene>
    <name evidence="8" type="ORF">J2W84_004672</name>
</gene>
<keyword evidence="3" id="KW-0732">Signal</keyword>
<dbReference type="RefSeq" id="WP_309988125.1">
    <property type="nucleotide sequence ID" value="NZ_JAVDTI010000005.1"/>
</dbReference>
<dbReference type="InterPro" id="IPR033985">
    <property type="entry name" value="SusD-like_N"/>
</dbReference>
<evidence type="ECO:0000259" key="7">
    <source>
        <dbReference type="Pfam" id="PF14322"/>
    </source>
</evidence>
<evidence type="ECO:0000256" key="2">
    <source>
        <dbReference type="ARBA" id="ARBA00006275"/>
    </source>
</evidence>
<evidence type="ECO:0000256" key="4">
    <source>
        <dbReference type="ARBA" id="ARBA00023136"/>
    </source>
</evidence>
<sequence length="596" mass="66386">MRLFQYILTLAGIFLLASCDDDFLQRTPQTAITKEDFFNSPRDLETYTNGLYGNLGASWDDIYSDNISIYTGGNETDNLIRGGVTPATVGGWNSWAQLRSINYMLDNTSKTTGDASLINHYVGVARFFRALIYYRMVKRYGDVPWYSHVMGTNDEEMLYKAKDPRTVVVDSVMSDLEFAAANVLPSRTNNTLLTRWAALALLSKIALHEGTFRAYHDELGLKASAPQFLQRAASASQELMEKGGFEIYNTGAGAADFRALFSSNNLSANKEVIFLQKNSKEEGVANNTHVVLDWQWALSGSLANEFLMKDGTAFTSLPGYDKKTFADIFRDRDPRMAETIMPPGFSTVPATNNPYIIKPSFGGYLQLKFYPRDPALRGGWALNYTDLPIFRYAEILLINAEAKAELGTITQGDLDKTVNLLRRRVKMPDLSLSAANSSPDPYLAARYPAVTGASKGVILEIRRERRTEMACEGLRFDDLYRWKSGALLGQDSKGMYVPGLGGLDVTGDGVADIAILKAVGEEAPIAGLPEEVKSKVVKYYLSDGSFYLSNETSGNIMFGRDKQQPRSFNEAKYYYFPIPLEQTILNKNLKQPKGWE</sequence>
<evidence type="ECO:0000313" key="9">
    <source>
        <dbReference type="Proteomes" id="UP001264980"/>
    </source>
</evidence>
<dbReference type="EMBL" id="JAVDTI010000005">
    <property type="protein sequence ID" value="MDR6807618.1"/>
    <property type="molecule type" value="Genomic_DNA"/>
</dbReference>
<evidence type="ECO:0000259" key="6">
    <source>
        <dbReference type="Pfam" id="PF07980"/>
    </source>
</evidence>
<feature type="domain" description="RagB/SusD" evidence="6">
    <location>
        <begin position="298"/>
        <end position="595"/>
    </location>
</feature>
<organism evidence="8 9">
    <name type="scientific">Dyadobacter fermentans</name>
    <dbReference type="NCBI Taxonomy" id="94254"/>
    <lineage>
        <taxon>Bacteria</taxon>
        <taxon>Pseudomonadati</taxon>
        <taxon>Bacteroidota</taxon>
        <taxon>Cytophagia</taxon>
        <taxon>Cytophagales</taxon>
        <taxon>Spirosomataceae</taxon>
        <taxon>Dyadobacter</taxon>
    </lineage>
</organism>
<keyword evidence="4" id="KW-0472">Membrane</keyword>
<dbReference type="InterPro" id="IPR011990">
    <property type="entry name" value="TPR-like_helical_dom_sf"/>
</dbReference>
<dbReference type="Pfam" id="PF14322">
    <property type="entry name" value="SusD-like_3"/>
    <property type="match status" value="1"/>
</dbReference>
<comment type="caution">
    <text evidence="8">The sequence shown here is derived from an EMBL/GenBank/DDBJ whole genome shotgun (WGS) entry which is preliminary data.</text>
</comment>
<comment type="similarity">
    <text evidence="2">Belongs to the SusD family.</text>
</comment>